<dbReference type="PANTHER" id="PTHR10151:SF120">
    <property type="entry name" value="BIS(5'-ADENOSYL)-TRIPHOSPHATASE"/>
    <property type="match status" value="1"/>
</dbReference>
<sequence>MKKSGPQVILFTIMFMLICITRNACGESDIERIIIISVDSMNNDFLFNKYDNPNFQFTPNMGFLVENGAAFTDAEAVMPTKTQVNHITMVSGSYAEKIGIPGNYVYDKNKTGLFFFEKYIHPWRNPEMIKADTIFKAMERENPDYVSAVVAGKNYVGVPIWADIQVAPGYLSKSAEKLGVKKFPEVQFFDAPDEWTMDNVLLVLEKADPAIMLVNLAFLDPAQHIFGHDSMQAWAALSWADHQVGRLLEYLIEAGKLDNTLIVLTADHGQSDMWETINVGKLIRASGVRAEVVADGPFAHIFLKDQKDLEKALKVLENVEAVDGIWYGESLDDIRIRTPYTGDIVISLRPPYEAVSRFKEPFIGVHGGLQQRFVPLVFFGPNVKRGVLMEKASLTDIVPTICAITGLPLPGDSQGSVLPIIDFEQKNAPEISYKLDFYHRFTISYITLIPFLLSILV</sequence>
<dbReference type="PANTHER" id="PTHR10151">
    <property type="entry name" value="ECTONUCLEOTIDE PYROPHOSPHATASE/PHOSPHODIESTERASE"/>
    <property type="match status" value="1"/>
</dbReference>
<dbReference type="InterPro" id="IPR017850">
    <property type="entry name" value="Alkaline_phosphatase_core_sf"/>
</dbReference>
<dbReference type="InterPro" id="IPR002591">
    <property type="entry name" value="Phosphodiest/P_Trfase"/>
</dbReference>
<dbReference type="AlphaFoldDB" id="A0A0M0BQA7"/>
<name>A0A0M0BQA7_9ARCH</name>
<gene>
    <name evidence="1" type="ORF">AC482_03545</name>
</gene>
<evidence type="ECO:0000313" key="2">
    <source>
        <dbReference type="Proteomes" id="UP000037210"/>
    </source>
</evidence>
<dbReference type="GO" id="GO:0016787">
    <property type="term" value="F:hydrolase activity"/>
    <property type="evidence" value="ECO:0007669"/>
    <property type="project" value="UniProtKB-ARBA"/>
</dbReference>
<dbReference type="Proteomes" id="UP000037210">
    <property type="component" value="Unassembled WGS sequence"/>
</dbReference>
<dbReference type="EMBL" id="LFWZ01000028">
    <property type="protein sequence ID" value="KON30540.1"/>
    <property type="molecule type" value="Genomic_DNA"/>
</dbReference>
<reference evidence="1 2" key="1">
    <citation type="submission" date="2015-06" db="EMBL/GenBank/DDBJ databases">
        <title>New insights into the roles of widespread benthic archaea in carbon and nitrogen cycling.</title>
        <authorList>
            <person name="Lazar C.S."/>
            <person name="Baker B.J."/>
            <person name="Seitz K.W."/>
            <person name="Hyde A.S."/>
            <person name="Dick G.J."/>
            <person name="Hinrichs K.-U."/>
            <person name="Teske A.P."/>
        </authorList>
    </citation>
    <scope>NUCLEOTIDE SEQUENCE [LARGE SCALE GENOMIC DNA]</scope>
    <source>
        <strain evidence="1">DG-45</strain>
    </source>
</reference>
<comment type="caution">
    <text evidence="1">The sequence shown here is derived from an EMBL/GenBank/DDBJ whole genome shotgun (WGS) entry which is preliminary data.</text>
</comment>
<evidence type="ECO:0008006" key="3">
    <source>
        <dbReference type="Google" id="ProtNLM"/>
    </source>
</evidence>
<accession>A0A0M0BQA7</accession>
<evidence type="ECO:0000313" key="1">
    <source>
        <dbReference type="EMBL" id="KON30540.1"/>
    </source>
</evidence>
<dbReference type="Gene3D" id="3.40.720.10">
    <property type="entry name" value="Alkaline Phosphatase, subunit A"/>
    <property type="match status" value="1"/>
</dbReference>
<dbReference type="SUPFAM" id="SSF53649">
    <property type="entry name" value="Alkaline phosphatase-like"/>
    <property type="match status" value="1"/>
</dbReference>
<dbReference type="Pfam" id="PF01663">
    <property type="entry name" value="Phosphodiest"/>
    <property type="match status" value="1"/>
</dbReference>
<proteinExistence type="predicted"/>
<organism evidence="1 2">
    <name type="scientific">miscellaneous Crenarchaeota group-15 archaeon DG-45</name>
    <dbReference type="NCBI Taxonomy" id="1685127"/>
    <lineage>
        <taxon>Archaea</taxon>
        <taxon>Candidatus Bathyarchaeota</taxon>
        <taxon>MCG-15</taxon>
    </lineage>
</organism>
<protein>
    <recommendedName>
        <fullName evidence="3">Phosphodiesterase</fullName>
    </recommendedName>
</protein>